<dbReference type="Gene3D" id="3.40.50.980">
    <property type="match status" value="2"/>
</dbReference>
<accession>A0ABZ0XHF7</accession>
<dbReference type="PROSITE" id="PS50075">
    <property type="entry name" value="CARRIER"/>
    <property type="match status" value="1"/>
</dbReference>
<dbReference type="Gene3D" id="1.10.1200.10">
    <property type="entry name" value="ACP-like"/>
    <property type="match status" value="1"/>
</dbReference>
<dbReference type="SUPFAM" id="SSF56801">
    <property type="entry name" value="Acetyl-CoA synthetase-like"/>
    <property type="match status" value="1"/>
</dbReference>
<dbReference type="RefSeq" id="WP_322518504.1">
    <property type="nucleotide sequence ID" value="NZ_CP139972.1"/>
</dbReference>
<dbReference type="InterPro" id="IPR009081">
    <property type="entry name" value="PP-bd_ACP"/>
</dbReference>
<dbReference type="SUPFAM" id="SSF52777">
    <property type="entry name" value="CoA-dependent acyltransferases"/>
    <property type="match status" value="2"/>
</dbReference>
<organism evidence="2 3">
    <name type="scientific">Chitinophaga sancti</name>
    <dbReference type="NCBI Taxonomy" id="1004"/>
    <lineage>
        <taxon>Bacteria</taxon>
        <taxon>Pseudomonadati</taxon>
        <taxon>Bacteroidota</taxon>
        <taxon>Chitinophagia</taxon>
        <taxon>Chitinophagales</taxon>
        <taxon>Chitinophagaceae</taxon>
        <taxon>Chitinophaga</taxon>
    </lineage>
</organism>
<dbReference type="Pfam" id="PF18563">
    <property type="entry name" value="TubC_N"/>
    <property type="match status" value="1"/>
</dbReference>
<proteinExistence type="predicted"/>
<sequence length="1122" mass="125762">MKQLQILLNELRKLGVQIQLVDGQVKINAPSGTLTSAHLDEIRNNKAEIISYLSEVKKEAYQPIPKVPLMESYALSNSQKRLWVLSQFNGQSVAYNISTLYKMKGLLDVNALSVAFRHLVERHESLRTVFVLRDGEPRQRIQSEQDVNTSLEIHDFRTSPDAESLAMESARDISMKQFDLENGPLFRVVVFRITDSLSVLLCAIHHIISDEWSMQVMVREINQTYNAIVEGRKILLPELTIQYKDYAAWQQQELTGEQFKEHRSYWLSHFEGELPVLDLPTDYKRSAVLKHQGAYSRHSFSLSQSSRFQQLLKEQQATLFMGVISLVNVLLYRYSGQSDVIIGTPVAGREHPDLEEQIGFYVNTLAFRNRIVAEDSFVNVLSQTRQTTMKGFTHQAYPFDLLVDELGLKRDLSRSPVFEIMVVWHSGGQDSTGDIAFNGIEAERIQLGDVVSKFDLTFYFEKQGNELNLNIEYNTDIYSRARIERMATHMQCLLEEILQAPEKAIGHLNYIPEAEQVQLLKVFNETSKAWDLNRQDLVSCFVQQASLHPDETALVSGGKTFSFRELDSLSNQLADRLVGVHGITNNELIGISTARNEYLVIGILGILKSGAGYVPLDPTHPADRLEYIIADSQLRLILTDNTTSSYEGRVAVLNLSEESTLNGYNAAGVAVKIHPEDIAYVIYTSGSTGRPKGVLVPHKGVVNVLCYIKEKLGVSMADRLVAITTYTFDMSVVELLLPLTMGCRLILAGNDVCNMPDQLSALLNSSEATILQATPGMWNLLLQSGWKGRAGLQVISGGEAMTEGLIRQLLHLTGRVWNMYGPTETTIFSTALEVTSTEQSHLIGRPLANTQLYILDGHQQLQPVGVPGELCIAGDGVAAGYLNNDLLTQDRFIAHPYGRGKLYRTGDIASWTVDGEVVFYGRKDNQVKISGYRIELGEIEESLLSSGLLRQAIVTVYNKGTEKSLVAYYTVDKAVSAASVRSWLQTRLPQYMIPAYFMELEQLPLTGNGKIDRKSLPAPEALRQIYRAPETATEQTLARIWEDVLGNGRVGLDDNFFELGGNSLKVIQVNSRILKELSLKLKLEDIFINPLLYQFSDKIEMLLWINNPVTTDLSGDAEEIFL</sequence>
<reference evidence="2 3" key="1">
    <citation type="submission" date="2023-11" db="EMBL/GenBank/DDBJ databases">
        <title>MicrobeMod: A computational toolkit for identifying prokaryotic methylation and restriction-modification with nanopore sequencing.</title>
        <authorList>
            <person name="Crits-Christoph A."/>
            <person name="Kang S.C."/>
            <person name="Lee H."/>
            <person name="Ostrov N."/>
        </authorList>
    </citation>
    <scope>NUCLEOTIDE SEQUENCE [LARGE SCALE GENOMIC DNA]</scope>
    <source>
        <strain evidence="2 3">ATCC 23090</strain>
    </source>
</reference>
<dbReference type="Pfam" id="PF13193">
    <property type="entry name" value="AMP-binding_C"/>
    <property type="match status" value="1"/>
</dbReference>
<dbReference type="Pfam" id="PF00668">
    <property type="entry name" value="Condensation"/>
    <property type="match status" value="1"/>
</dbReference>
<dbReference type="Gene3D" id="3.30.559.10">
    <property type="entry name" value="Chloramphenicol acetyltransferase-like domain"/>
    <property type="match status" value="1"/>
</dbReference>
<dbReference type="InterPro" id="IPR045851">
    <property type="entry name" value="AMP-bd_C_sf"/>
</dbReference>
<dbReference type="InterPro" id="IPR001242">
    <property type="entry name" value="Condensation_dom"/>
</dbReference>
<dbReference type="Proteomes" id="UP001326715">
    <property type="component" value="Chromosome"/>
</dbReference>
<dbReference type="CDD" id="cd19531">
    <property type="entry name" value="LCL_NRPS-like"/>
    <property type="match status" value="1"/>
</dbReference>
<name>A0ABZ0XHF7_9BACT</name>
<dbReference type="InterPro" id="IPR010071">
    <property type="entry name" value="AA_adenyl_dom"/>
</dbReference>
<dbReference type="Gene3D" id="3.30.559.30">
    <property type="entry name" value="Nonribosomal peptide synthetase, condensation domain"/>
    <property type="match status" value="1"/>
</dbReference>
<dbReference type="PANTHER" id="PTHR45527">
    <property type="entry name" value="NONRIBOSOMAL PEPTIDE SYNTHETASE"/>
    <property type="match status" value="1"/>
</dbReference>
<dbReference type="SUPFAM" id="SSF47336">
    <property type="entry name" value="ACP-like"/>
    <property type="match status" value="1"/>
</dbReference>
<dbReference type="Pfam" id="PF00501">
    <property type="entry name" value="AMP-binding"/>
    <property type="match status" value="1"/>
</dbReference>
<dbReference type="PROSITE" id="PS00455">
    <property type="entry name" value="AMP_BINDING"/>
    <property type="match status" value="1"/>
</dbReference>
<evidence type="ECO:0000313" key="3">
    <source>
        <dbReference type="Proteomes" id="UP001326715"/>
    </source>
</evidence>
<dbReference type="PANTHER" id="PTHR45527:SF1">
    <property type="entry name" value="FATTY ACID SYNTHASE"/>
    <property type="match status" value="1"/>
</dbReference>
<dbReference type="InterPro" id="IPR036736">
    <property type="entry name" value="ACP-like_sf"/>
</dbReference>
<dbReference type="Pfam" id="PF00550">
    <property type="entry name" value="PP-binding"/>
    <property type="match status" value="1"/>
</dbReference>
<dbReference type="NCBIfam" id="TIGR01733">
    <property type="entry name" value="AA-adenyl-dom"/>
    <property type="match status" value="1"/>
</dbReference>
<dbReference type="EMBL" id="CP140154">
    <property type="protein sequence ID" value="WQG89861.1"/>
    <property type="molecule type" value="Genomic_DNA"/>
</dbReference>
<dbReference type="Gene3D" id="2.30.38.10">
    <property type="entry name" value="Luciferase, Domain 3"/>
    <property type="match status" value="1"/>
</dbReference>
<dbReference type="Gene3D" id="3.30.300.30">
    <property type="match status" value="1"/>
</dbReference>
<keyword evidence="3" id="KW-1185">Reference proteome</keyword>
<evidence type="ECO:0000313" key="2">
    <source>
        <dbReference type="EMBL" id="WQG89861.1"/>
    </source>
</evidence>
<dbReference type="InterPro" id="IPR020459">
    <property type="entry name" value="AMP-binding"/>
</dbReference>
<gene>
    <name evidence="2" type="ORF">SR876_33555</name>
</gene>
<dbReference type="InterPro" id="IPR023213">
    <property type="entry name" value="CAT-like_dom_sf"/>
</dbReference>
<dbReference type="InterPro" id="IPR000873">
    <property type="entry name" value="AMP-dep_synth/lig_dom"/>
</dbReference>
<protein>
    <submittedName>
        <fullName evidence="2">Amino acid adenylation domain-containing protein</fullName>
    </submittedName>
</protein>
<dbReference type="PRINTS" id="PR00154">
    <property type="entry name" value="AMPBINDING"/>
</dbReference>
<dbReference type="InterPro" id="IPR044894">
    <property type="entry name" value="TubC_N_sf"/>
</dbReference>
<dbReference type="InterPro" id="IPR025110">
    <property type="entry name" value="AMP-bd_C"/>
</dbReference>
<dbReference type="Gene3D" id="1.10.10.1830">
    <property type="entry name" value="Non-ribosomal peptide synthase, adenylation domain"/>
    <property type="match status" value="1"/>
</dbReference>
<dbReference type="InterPro" id="IPR041464">
    <property type="entry name" value="TubC_N"/>
</dbReference>
<evidence type="ECO:0000259" key="1">
    <source>
        <dbReference type="PROSITE" id="PS50075"/>
    </source>
</evidence>
<dbReference type="InterPro" id="IPR020845">
    <property type="entry name" value="AMP-binding_CS"/>
</dbReference>
<feature type="domain" description="Carrier" evidence="1">
    <location>
        <begin position="1028"/>
        <end position="1103"/>
    </location>
</feature>